<organism evidence="1 2">
    <name type="scientific">Catellatospora citrea</name>
    <dbReference type="NCBI Taxonomy" id="53366"/>
    <lineage>
        <taxon>Bacteria</taxon>
        <taxon>Bacillati</taxon>
        <taxon>Actinomycetota</taxon>
        <taxon>Actinomycetes</taxon>
        <taxon>Micromonosporales</taxon>
        <taxon>Micromonosporaceae</taxon>
        <taxon>Catellatospora</taxon>
    </lineage>
</organism>
<accession>A0A8J3NXS6</accession>
<gene>
    <name evidence="1" type="ORF">Cci01nite_11200</name>
</gene>
<evidence type="ECO:0000313" key="1">
    <source>
        <dbReference type="EMBL" id="GIF96026.1"/>
    </source>
</evidence>
<dbReference type="Proteomes" id="UP000659904">
    <property type="component" value="Unassembled WGS sequence"/>
</dbReference>
<sequence>MGVDVAALVDLLGEVRAWLARPDNDFSWSSFLDADAALVELDGLTTLVRAEGRVPFALSVLFAPTGPIQEVALSSGWGDEFLTLAARFDAAAGEDSPAWVARCRRPPYSAVSAEPPPRSPAPPS</sequence>
<comment type="caution">
    <text evidence="1">The sequence shown here is derived from an EMBL/GenBank/DDBJ whole genome shotgun (WGS) entry which is preliminary data.</text>
</comment>
<reference evidence="1 2" key="1">
    <citation type="submission" date="2021-01" db="EMBL/GenBank/DDBJ databases">
        <title>Whole genome shotgun sequence of Catellatospora citrea NBRC 14495.</title>
        <authorList>
            <person name="Komaki H."/>
            <person name="Tamura T."/>
        </authorList>
    </citation>
    <scope>NUCLEOTIDE SEQUENCE [LARGE SCALE GENOMIC DNA]</scope>
    <source>
        <strain evidence="1 2">NBRC 14495</strain>
    </source>
</reference>
<keyword evidence="2" id="KW-1185">Reference proteome</keyword>
<dbReference type="EMBL" id="BONH01000002">
    <property type="protein sequence ID" value="GIF96026.1"/>
    <property type="molecule type" value="Genomic_DNA"/>
</dbReference>
<proteinExistence type="predicted"/>
<evidence type="ECO:0000313" key="2">
    <source>
        <dbReference type="Proteomes" id="UP000659904"/>
    </source>
</evidence>
<name>A0A8J3NXS6_9ACTN</name>
<protein>
    <submittedName>
        <fullName evidence="1">Uncharacterized protein</fullName>
    </submittedName>
</protein>
<dbReference type="AlphaFoldDB" id="A0A8J3NXS6"/>